<comment type="subunit">
    <text evidence="5">Complex I is composed of 45 different subunits. This a component of the hydrophobic protein fraction. Interacts with BLOC1S1. Interacts with SLC2A4. Interacts with CLOCK. Interacts with RAB5IF.</text>
</comment>
<evidence type="ECO:0000256" key="2">
    <source>
        <dbReference type="ARBA" id="ARBA00040720"/>
    </source>
</evidence>
<keyword evidence="8" id="KW-1185">Reference proteome</keyword>
<dbReference type="InterPro" id="IPR001509">
    <property type="entry name" value="Epimerase_deHydtase"/>
</dbReference>
<dbReference type="FunFam" id="3.40.50.720:FF:000537">
    <property type="entry name" value="NADH-ubiquinone oxidoreductase 39 kDa subunit"/>
    <property type="match status" value="1"/>
</dbReference>
<comment type="similarity">
    <text evidence="1">Belongs to the complex I NDUFA9 subunit family.</text>
</comment>
<dbReference type="PANTHER" id="PTHR12126:SF11">
    <property type="entry name" value="NADH DEHYDROGENASE [UBIQUINONE] 1 ALPHA SUBCOMPLEX SUBUNIT 9, MITOCHONDRIAL"/>
    <property type="match status" value="1"/>
</dbReference>
<dbReference type="Gene3D" id="3.40.50.720">
    <property type="entry name" value="NAD(P)-binding Rossmann-like Domain"/>
    <property type="match status" value="1"/>
</dbReference>
<name>A0A182QNV9_9DIPT</name>
<dbReference type="Pfam" id="PF01370">
    <property type="entry name" value="Epimerase"/>
    <property type="match status" value="1"/>
</dbReference>
<dbReference type="GO" id="GO:0044877">
    <property type="term" value="F:protein-containing complex binding"/>
    <property type="evidence" value="ECO:0007669"/>
    <property type="project" value="TreeGrafter"/>
</dbReference>
<evidence type="ECO:0000313" key="8">
    <source>
        <dbReference type="Proteomes" id="UP000075886"/>
    </source>
</evidence>
<evidence type="ECO:0000256" key="5">
    <source>
        <dbReference type="ARBA" id="ARBA00046455"/>
    </source>
</evidence>
<dbReference type="GO" id="GO:0005739">
    <property type="term" value="C:mitochondrion"/>
    <property type="evidence" value="ECO:0007669"/>
    <property type="project" value="TreeGrafter"/>
</dbReference>
<dbReference type="VEuPathDB" id="VectorBase:AFAF013939"/>
<evidence type="ECO:0000259" key="6">
    <source>
        <dbReference type="Pfam" id="PF01370"/>
    </source>
</evidence>
<evidence type="ECO:0000256" key="3">
    <source>
        <dbReference type="ARBA" id="ARBA00042000"/>
    </source>
</evidence>
<organism evidence="7 8">
    <name type="scientific">Anopheles farauti</name>
    <dbReference type="NCBI Taxonomy" id="69004"/>
    <lineage>
        <taxon>Eukaryota</taxon>
        <taxon>Metazoa</taxon>
        <taxon>Ecdysozoa</taxon>
        <taxon>Arthropoda</taxon>
        <taxon>Hexapoda</taxon>
        <taxon>Insecta</taxon>
        <taxon>Pterygota</taxon>
        <taxon>Neoptera</taxon>
        <taxon>Endopterygota</taxon>
        <taxon>Diptera</taxon>
        <taxon>Nematocera</taxon>
        <taxon>Culicoidea</taxon>
        <taxon>Culicidae</taxon>
        <taxon>Anophelinae</taxon>
        <taxon>Anopheles</taxon>
    </lineage>
</organism>
<dbReference type="EMBL" id="AXCN02001805">
    <property type="status" value="NOT_ANNOTATED_CDS"/>
    <property type="molecule type" value="Genomic_DNA"/>
</dbReference>
<dbReference type="EnsemblMetazoa" id="AFAF013939-RA">
    <property type="protein sequence ID" value="AFAF013939-PA"/>
    <property type="gene ID" value="AFAF013939"/>
</dbReference>
<dbReference type="AlphaFoldDB" id="A0A182QNV9"/>
<reference evidence="7" key="2">
    <citation type="submission" date="2020-05" db="UniProtKB">
        <authorList>
            <consortium name="EnsemblMetazoa"/>
        </authorList>
    </citation>
    <scope>IDENTIFICATION</scope>
    <source>
        <strain evidence="7">FAR1</strain>
    </source>
</reference>
<dbReference type="STRING" id="69004.A0A182QNV9"/>
<feature type="domain" description="NAD-dependent epimerase/dehydratase" evidence="6">
    <location>
        <begin position="61"/>
        <end position="276"/>
    </location>
</feature>
<sequence length="403" mass="46334">MASLILVNGVQLAKQQTGLLGIVCLKANYSTDAPRKLKTTNLAALKRGTGGRSSFNGIVATVFGSTGFLGRYVCNKLGKIGSQVIIPYRADHYEALRLKLVGDLGQVLFHPYDLRDEEAIYKAVKYSNVVINLVGRDWETKNFTFKDVHVDGARRLARIARQAGVEKFVHVSSLNATPNPQPFFTKEGSKFLQSKYYGELAVREEFPDAIVFRPSDIYGQEDRFLRYYAHIWRRQFRAMPLWHKGEQTVKQPVYCSDLAQAIVNAIKDQDSQGQTYQAVGPRRYKLSALVDWFHQVMRKDEKWWGYFRYDLRYDPLFRAKVLLTEMLSPSFPIGDLHTERIEREYVSDEVVKGVPTLEDLGINLTYMEDQASVPWELRPYRAALYYDAELDEFEKPTPPQYIQ</sequence>
<dbReference type="Proteomes" id="UP000075886">
    <property type="component" value="Unassembled WGS sequence"/>
</dbReference>
<dbReference type="CDD" id="cd05271">
    <property type="entry name" value="NDUFA9_like_SDR_a"/>
    <property type="match status" value="1"/>
</dbReference>
<evidence type="ECO:0000313" key="7">
    <source>
        <dbReference type="EnsemblMetazoa" id="AFAF013939-PA"/>
    </source>
</evidence>
<dbReference type="PANTHER" id="PTHR12126">
    <property type="entry name" value="NADH-UBIQUINONE OXIDOREDUCTASE 39 KDA SUBUNIT-RELATED"/>
    <property type="match status" value="1"/>
</dbReference>
<dbReference type="SUPFAM" id="SSF51735">
    <property type="entry name" value="NAD(P)-binding Rossmann-fold domains"/>
    <property type="match status" value="1"/>
</dbReference>
<accession>A0A182QNV9</accession>
<protein>
    <recommendedName>
        <fullName evidence="2">NADH dehydrogenase [ubiquinone] 1 alpha subcomplex subunit 9, mitochondrial</fullName>
    </recommendedName>
    <alternativeName>
        <fullName evidence="4">Complex I-39kD</fullName>
    </alternativeName>
    <alternativeName>
        <fullName evidence="3">NADH-ubiquinone oxidoreductase 39 kDa subunit</fullName>
    </alternativeName>
</protein>
<dbReference type="InterPro" id="IPR036291">
    <property type="entry name" value="NAD(P)-bd_dom_sf"/>
</dbReference>
<proteinExistence type="inferred from homology"/>
<evidence type="ECO:0000256" key="1">
    <source>
        <dbReference type="ARBA" id="ARBA00038501"/>
    </source>
</evidence>
<evidence type="ECO:0000256" key="4">
    <source>
        <dbReference type="ARBA" id="ARBA00043145"/>
    </source>
</evidence>
<reference evidence="8" key="1">
    <citation type="submission" date="2014-01" db="EMBL/GenBank/DDBJ databases">
        <title>The Genome Sequence of Anopheles farauti FAR1 (V2).</title>
        <authorList>
            <consortium name="The Broad Institute Genomics Platform"/>
            <person name="Neafsey D.E."/>
            <person name="Besansky N."/>
            <person name="Howell P."/>
            <person name="Walton C."/>
            <person name="Young S.K."/>
            <person name="Zeng Q."/>
            <person name="Gargeya S."/>
            <person name="Fitzgerald M."/>
            <person name="Haas B."/>
            <person name="Abouelleil A."/>
            <person name="Allen A.W."/>
            <person name="Alvarado L."/>
            <person name="Arachchi H.M."/>
            <person name="Berlin A.M."/>
            <person name="Chapman S.B."/>
            <person name="Gainer-Dewar J."/>
            <person name="Goldberg J."/>
            <person name="Griggs A."/>
            <person name="Gujja S."/>
            <person name="Hansen M."/>
            <person name="Howarth C."/>
            <person name="Imamovic A."/>
            <person name="Ireland A."/>
            <person name="Larimer J."/>
            <person name="McCowan C."/>
            <person name="Murphy C."/>
            <person name="Pearson M."/>
            <person name="Poon T.W."/>
            <person name="Priest M."/>
            <person name="Roberts A."/>
            <person name="Saif S."/>
            <person name="Shea T."/>
            <person name="Sisk P."/>
            <person name="Sykes S."/>
            <person name="Wortman J."/>
            <person name="Nusbaum C."/>
            <person name="Birren B."/>
        </authorList>
    </citation>
    <scope>NUCLEOTIDE SEQUENCE [LARGE SCALE GENOMIC DNA]</scope>
    <source>
        <strain evidence="8">FAR1</strain>
    </source>
</reference>
<dbReference type="InterPro" id="IPR051207">
    <property type="entry name" value="ComplexI_NDUFA9_subunit"/>
</dbReference>